<dbReference type="Proteomes" id="UP000003919">
    <property type="component" value="Chromosome"/>
</dbReference>
<evidence type="ECO:0000256" key="4">
    <source>
        <dbReference type="ARBA" id="ARBA00005072"/>
    </source>
</evidence>
<organism evidence="11 12">
    <name type="scientific">Algoriphagus machipongonensis</name>
    <dbReference type="NCBI Taxonomy" id="388413"/>
    <lineage>
        <taxon>Bacteria</taxon>
        <taxon>Pseudomonadati</taxon>
        <taxon>Bacteroidota</taxon>
        <taxon>Cytophagia</taxon>
        <taxon>Cytophagales</taxon>
        <taxon>Cyclobacteriaceae</taxon>
        <taxon>Algoriphagus</taxon>
    </lineage>
</organism>
<keyword evidence="7" id="KW-0663">Pyridoxal phosphate</keyword>
<evidence type="ECO:0000256" key="3">
    <source>
        <dbReference type="ARBA" id="ARBA00004931"/>
    </source>
</evidence>
<evidence type="ECO:0000256" key="7">
    <source>
        <dbReference type="ARBA" id="ARBA00022898"/>
    </source>
</evidence>
<dbReference type="STRING" id="388413.ALPR1_18298"/>
<comment type="catalytic activity">
    <reaction evidence="9">
        <text>L-isoleucine + 2-oxoglutarate = (S)-3-methyl-2-oxopentanoate + L-glutamate</text>
        <dbReference type="Rhea" id="RHEA:24801"/>
        <dbReference type="ChEBI" id="CHEBI:16810"/>
        <dbReference type="ChEBI" id="CHEBI:29985"/>
        <dbReference type="ChEBI" id="CHEBI:35146"/>
        <dbReference type="ChEBI" id="CHEBI:58045"/>
        <dbReference type="EC" id="2.6.1.42"/>
    </reaction>
</comment>
<evidence type="ECO:0000256" key="9">
    <source>
        <dbReference type="ARBA" id="ARBA00048798"/>
    </source>
</evidence>
<dbReference type="eggNOG" id="COG0115">
    <property type="taxonomic scope" value="Bacteria"/>
</dbReference>
<dbReference type="OrthoDB" id="9805628at2"/>
<evidence type="ECO:0000256" key="1">
    <source>
        <dbReference type="ARBA" id="ARBA00001933"/>
    </source>
</evidence>
<reference evidence="11 12" key="1">
    <citation type="journal article" date="2011" name="J. Bacteriol.">
        <title>Complete genome sequence of Algoriphagus sp. PR1, bacterial prey of a colony-forming choanoflagellate.</title>
        <authorList>
            <person name="Alegado R.A."/>
            <person name="Ferriera S."/>
            <person name="Nusbaum C."/>
            <person name="Young S.K."/>
            <person name="Zeng Q."/>
            <person name="Imamovic A."/>
            <person name="Fairclough S.R."/>
            <person name="King N."/>
        </authorList>
    </citation>
    <scope>NUCLEOTIDE SEQUENCE [LARGE SCALE GENOMIC DNA]</scope>
    <source>
        <strain evidence="11 12">PR1</strain>
    </source>
</reference>
<comment type="catalytic activity">
    <reaction evidence="8">
        <text>L-valine + 2-oxoglutarate = 3-methyl-2-oxobutanoate + L-glutamate</text>
        <dbReference type="Rhea" id="RHEA:24813"/>
        <dbReference type="ChEBI" id="CHEBI:11851"/>
        <dbReference type="ChEBI" id="CHEBI:16810"/>
        <dbReference type="ChEBI" id="CHEBI:29985"/>
        <dbReference type="ChEBI" id="CHEBI:57762"/>
        <dbReference type="EC" id="2.6.1.42"/>
    </reaction>
</comment>
<dbReference type="InterPro" id="IPR043131">
    <property type="entry name" value="BCAT-like_N"/>
</dbReference>
<comment type="similarity">
    <text evidence="5">Belongs to the class-IV pyridoxal-phosphate-dependent aminotransferase family.</text>
</comment>
<evidence type="ECO:0000256" key="10">
    <source>
        <dbReference type="ARBA" id="ARBA00049229"/>
    </source>
</evidence>
<dbReference type="SUPFAM" id="SSF56752">
    <property type="entry name" value="D-aminoacid aminotransferase-like PLP-dependent enzymes"/>
    <property type="match status" value="1"/>
</dbReference>
<dbReference type="EMBL" id="AAXU02000001">
    <property type="protein sequence ID" value="EAZ81014.1"/>
    <property type="molecule type" value="Genomic_DNA"/>
</dbReference>
<dbReference type="PANTHER" id="PTHR42743">
    <property type="entry name" value="AMINO-ACID AMINOTRANSFERASE"/>
    <property type="match status" value="1"/>
</dbReference>
<accession>A3HWP1</accession>
<protein>
    <recommendedName>
        <fullName evidence="6">branched-chain-amino-acid transaminase</fullName>
        <ecNumber evidence="6">2.6.1.42</ecNumber>
    </recommendedName>
</protein>
<gene>
    <name evidence="11" type="ORF">ALPR1_18298</name>
</gene>
<evidence type="ECO:0000256" key="2">
    <source>
        <dbReference type="ARBA" id="ARBA00004824"/>
    </source>
</evidence>
<dbReference type="HOGENOM" id="CLU_020844_4_1_10"/>
<dbReference type="FunFam" id="3.20.10.10:FF:000002">
    <property type="entry name" value="D-alanine aminotransferase"/>
    <property type="match status" value="1"/>
</dbReference>
<dbReference type="GO" id="GO:0046394">
    <property type="term" value="P:carboxylic acid biosynthetic process"/>
    <property type="evidence" value="ECO:0007669"/>
    <property type="project" value="UniProtKB-ARBA"/>
</dbReference>
<evidence type="ECO:0000256" key="8">
    <source>
        <dbReference type="ARBA" id="ARBA00048212"/>
    </source>
</evidence>
<dbReference type="InterPro" id="IPR050571">
    <property type="entry name" value="Class-IV_PLP-Dep_Aminotrnsfr"/>
</dbReference>
<evidence type="ECO:0000313" key="12">
    <source>
        <dbReference type="Proteomes" id="UP000003919"/>
    </source>
</evidence>
<dbReference type="Gene3D" id="3.30.470.10">
    <property type="match status" value="1"/>
</dbReference>
<comment type="caution">
    <text evidence="11">The sequence shown here is derived from an EMBL/GenBank/DDBJ whole genome shotgun (WGS) entry which is preliminary data.</text>
</comment>
<dbReference type="EMBL" id="CM001023">
    <property type="protein sequence ID" value="EAZ81014.1"/>
    <property type="molecule type" value="Genomic_DNA"/>
</dbReference>
<dbReference type="InterPro" id="IPR001544">
    <property type="entry name" value="Aminotrans_IV"/>
</dbReference>
<evidence type="ECO:0000313" key="11">
    <source>
        <dbReference type="EMBL" id="EAZ81014.1"/>
    </source>
</evidence>
<comment type="catalytic activity">
    <reaction evidence="10">
        <text>L-leucine + 2-oxoglutarate = 4-methyl-2-oxopentanoate + L-glutamate</text>
        <dbReference type="Rhea" id="RHEA:18321"/>
        <dbReference type="ChEBI" id="CHEBI:16810"/>
        <dbReference type="ChEBI" id="CHEBI:17865"/>
        <dbReference type="ChEBI" id="CHEBI:29985"/>
        <dbReference type="ChEBI" id="CHEBI:57427"/>
        <dbReference type="EC" id="2.6.1.42"/>
    </reaction>
</comment>
<dbReference type="EC" id="2.6.1.42" evidence="6"/>
<keyword evidence="11" id="KW-0032">Aminotransferase</keyword>
<dbReference type="Pfam" id="PF01063">
    <property type="entry name" value="Aminotran_4"/>
    <property type="match status" value="1"/>
</dbReference>
<evidence type="ECO:0000256" key="5">
    <source>
        <dbReference type="ARBA" id="ARBA00009320"/>
    </source>
</evidence>
<keyword evidence="12" id="KW-1185">Reference proteome</keyword>
<dbReference type="InterPro" id="IPR036038">
    <property type="entry name" value="Aminotransferase-like"/>
</dbReference>
<dbReference type="AlphaFoldDB" id="A3HWP1"/>
<comment type="pathway">
    <text evidence="3">Amino-acid biosynthesis; L-valine biosynthesis; L-valine from pyruvate: step 4/4.</text>
</comment>
<dbReference type="GO" id="GO:0008652">
    <property type="term" value="P:amino acid biosynthetic process"/>
    <property type="evidence" value="ECO:0007669"/>
    <property type="project" value="UniProtKB-ARBA"/>
</dbReference>
<comment type="pathway">
    <text evidence="4">Amino-acid biosynthesis; L-leucine biosynthesis; L-leucine from 3-methyl-2-oxobutanoate: step 4/4.</text>
</comment>
<sequence length="277" mass="31402">MKPFCFADGQIIESKNAIIHPMDLGIIRGYGIFDFFRSVNYKPLFLDHYLDRFMSSAEKTFLPMPYSREDLKQIISDLTDKNDMEQGGFRMVLSGGLSDNHFSPADGKLFIFPEELLFPSEEKYNNGIKLLSLEYVRPIAEIKTTNYALAVWDSIRWKKEGAEDVLYHLNGQVSESSRSNFYIVKDGVLITPDQNILLGITRKHVLQLADKVEIRPLSMEETLAADEAFISSTTKVLLPVTQIDDHTIGTGKPGPITLDILEKFRALEKQMTSSKVL</sequence>
<dbReference type="InterPro" id="IPR043132">
    <property type="entry name" value="BCAT-like_C"/>
</dbReference>
<dbReference type="PANTHER" id="PTHR42743:SF11">
    <property type="entry name" value="AMINODEOXYCHORISMATE LYASE"/>
    <property type="match status" value="1"/>
</dbReference>
<dbReference type="Gene3D" id="3.20.10.10">
    <property type="entry name" value="D-amino Acid Aminotransferase, subunit A, domain 2"/>
    <property type="match status" value="1"/>
</dbReference>
<proteinExistence type="inferred from homology"/>
<evidence type="ECO:0000256" key="6">
    <source>
        <dbReference type="ARBA" id="ARBA00013053"/>
    </source>
</evidence>
<keyword evidence="11" id="KW-0808">Transferase</keyword>
<comment type="pathway">
    <text evidence="2">Amino-acid biosynthesis; L-isoleucine biosynthesis; L-isoleucine from 2-oxobutanoate: step 4/4.</text>
</comment>
<comment type="cofactor">
    <cofactor evidence="1">
        <name>pyridoxal 5'-phosphate</name>
        <dbReference type="ChEBI" id="CHEBI:597326"/>
    </cofactor>
</comment>
<dbReference type="RefSeq" id="WP_008202654.1">
    <property type="nucleotide sequence ID" value="NZ_CM001023.1"/>
</dbReference>
<name>A3HWP1_9BACT</name>
<dbReference type="GO" id="GO:0004084">
    <property type="term" value="F:branched-chain-amino-acid transaminase activity"/>
    <property type="evidence" value="ECO:0007669"/>
    <property type="project" value="UniProtKB-EC"/>
</dbReference>